<name>S2DDC6_INDAL</name>
<dbReference type="EMBL" id="ALWO02000030">
    <property type="protein sequence ID" value="EOZ97172.1"/>
    <property type="molecule type" value="Genomic_DNA"/>
</dbReference>
<gene>
    <name evidence="1" type="ORF">A33Q_1820</name>
</gene>
<evidence type="ECO:0000313" key="2">
    <source>
        <dbReference type="Proteomes" id="UP000006073"/>
    </source>
</evidence>
<protein>
    <submittedName>
        <fullName evidence="1">Uncharacterized protein</fullName>
    </submittedName>
</protein>
<accession>S2DDC6</accession>
<sequence length="909" mass="103481">MGSKFKKSTFFWTVFAFCLVTVYSHAQRKSIYDNLEKSPVKMDATVKKQFTTDKFQIEILESTQLAASLRPKSESDFDFLPSEVMEIRSRDSLYHLGDINLMIKSQSETSWNTLSSARNRKAIEILPSGGSVMAAAKLNASLGSNLPIEVERRWENIEGKLVLTFLLRNTSNESVEIGYLGIPMIFDNILHHKNLEEAHLEKVFYDPYIGKDAGYLQVVRLSGKAPVLLVLPYQNAGFEAYNPLLDDRTPRNITFEGFHDWVIHSKAKAEIDWKGVEQWNEPTSTTLNPGEERKFSLSFVLTDNVKNIEKTLRAENRPLAVGIPGYVIPKDVNARLFISKHREVKSYSVYPQGSISLKAVENSNLNEWVEYEVQGLSWGRSRITLVYDNNEKQTINYKVIKGEADVIADFGKFLTTEQWYENPEDLFGRHLSVISYDYEKKEKILEDSRAWIAGLSDEAGAGSWLSAVMKQYLDPDPEEMVKIKQFYYQTLWGGIQYSEGEKKYGVRKSMFYYEPDSMPAGTYSDDVNYSTWSAWSKKEAESTVRSFNYPHVAAAHWVMYRLARFHENLVNTHPWSWYLENAFHTTVAMVDQAPHYAQFGQMEGTVFLRILEDLKREGMNEMATELEELMRKRADVWAELAFPFGSEMPWDSTGQEEVYIWTEYFGYDQKAQVTLNAVLAYMPTVPHWGYNGSARRYWDFLYGGKLQRIERQLHHYGSAMNAIPVLEGYHKASEDLYKLRVGYGGLLGGISNITEDGFAPAAFHSYPQTLEIDGISGDYGSGFFGYAINSRAYLVNDKTFGWLGFGGNVSSKGDWVELEVTTAGKNAVFINQADLLIETDAGEIQKVSFNQKNGEVKVSLGPKSKFTPRAVLRIKNFGQREYSIDGKTAGSDSRYYLDLGTTNLVINVN</sequence>
<dbReference type="STRING" id="1189612.A33Q_1820"/>
<dbReference type="RefSeq" id="WP_009036030.1">
    <property type="nucleotide sequence ID" value="NZ_ALWO02000030.1"/>
</dbReference>
<comment type="caution">
    <text evidence="1">The sequence shown here is derived from an EMBL/GenBank/DDBJ whole genome shotgun (WGS) entry which is preliminary data.</text>
</comment>
<evidence type="ECO:0000313" key="1">
    <source>
        <dbReference type="EMBL" id="EOZ97172.1"/>
    </source>
</evidence>
<proteinExistence type="predicted"/>
<reference evidence="1 2" key="1">
    <citation type="journal article" date="2013" name="Genome Announc.">
        <title>Draft Genome Sequence of Indibacter alkaliphilus Strain LW1T, Isolated from Lonar Lake, a Haloalkaline Lake in the Buldana District of Maharashtra, India.</title>
        <authorList>
            <person name="Singh A."/>
            <person name="Kumar Jangir P."/>
            <person name="Sharma R."/>
            <person name="Singh A."/>
            <person name="Kumar Pinnaka A."/>
            <person name="Shivaji S."/>
        </authorList>
    </citation>
    <scope>NUCLEOTIDE SEQUENCE [LARGE SCALE GENOMIC DNA]</scope>
    <source>
        <strain evidence="2">CCUG 57479 / KCTC 22604 / LW1</strain>
    </source>
</reference>
<dbReference type="Pfam" id="PF18951">
    <property type="entry name" value="DUF5695"/>
    <property type="match status" value="1"/>
</dbReference>
<organism evidence="1 2">
    <name type="scientific">Indibacter alkaliphilus (strain CCUG 57479 / KCTC 22604 / LW1)</name>
    <dbReference type="NCBI Taxonomy" id="1189612"/>
    <lineage>
        <taxon>Bacteria</taxon>
        <taxon>Pseudomonadati</taxon>
        <taxon>Bacteroidota</taxon>
        <taxon>Cytophagia</taxon>
        <taxon>Cytophagales</taxon>
        <taxon>Cyclobacteriaceae</taxon>
    </lineage>
</organism>
<dbReference type="InterPro" id="IPR043750">
    <property type="entry name" value="DUF5695"/>
</dbReference>
<keyword evidence="2" id="KW-1185">Reference proteome</keyword>
<dbReference type="AlphaFoldDB" id="S2DDC6"/>
<dbReference type="OrthoDB" id="2479977at2"/>
<dbReference type="Proteomes" id="UP000006073">
    <property type="component" value="Unassembled WGS sequence"/>
</dbReference>
<dbReference type="eggNOG" id="ENOG502Z7QN">
    <property type="taxonomic scope" value="Bacteria"/>
</dbReference>